<keyword evidence="6" id="KW-1185">Reference proteome</keyword>
<dbReference type="EMBL" id="PZQS01000003">
    <property type="protein sequence ID" value="PVD34816.1"/>
    <property type="molecule type" value="Genomic_DNA"/>
</dbReference>
<sequence>MNHTETSDDSASMFRATMPNFIDDMTEQILRNQYPLHFACRNGDEEQLKRLLESKQHFVYEEDGLRGWTPMHWAAFSGSLKCLMLLSKHGFSCDITNLRLNQSPAHIAATSGTSFCLKWLLLCGAAIGRQDFKGDTPLHKAAHSGSLDCVILLVAHGASLSLRNHSGHAPSEVAEMNKHQECAMYLQQALHALQTGVVAPCHSNNPLILMNGEPIYESQNKPDCSRLTLQAGEDQEMEMGEEALDNAVCQEGRICSCRKESVAPSDQGMMRTGAASKDSDALVGNQL</sequence>
<keyword evidence="2 3" id="KW-0040">ANK repeat</keyword>
<dbReference type="Pfam" id="PF12796">
    <property type="entry name" value="Ank_2"/>
    <property type="match status" value="2"/>
</dbReference>
<evidence type="ECO:0000256" key="1">
    <source>
        <dbReference type="ARBA" id="ARBA00022737"/>
    </source>
</evidence>
<gene>
    <name evidence="5" type="ORF">C0Q70_06094</name>
</gene>
<evidence type="ECO:0000256" key="4">
    <source>
        <dbReference type="SAM" id="MobiDB-lite"/>
    </source>
</evidence>
<evidence type="ECO:0000313" key="6">
    <source>
        <dbReference type="Proteomes" id="UP000245119"/>
    </source>
</evidence>
<evidence type="ECO:0000313" key="5">
    <source>
        <dbReference type="EMBL" id="PVD34816.1"/>
    </source>
</evidence>
<dbReference type="AlphaFoldDB" id="A0A2T7PN07"/>
<evidence type="ECO:0000256" key="2">
    <source>
        <dbReference type="ARBA" id="ARBA00023043"/>
    </source>
</evidence>
<keyword evidence="1" id="KW-0677">Repeat</keyword>
<dbReference type="Gene3D" id="1.25.40.20">
    <property type="entry name" value="Ankyrin repeat-containing domain"/>
    <property type="match status" value="1"/>
</dbReference>
<dbReference type="InterPro" id="IPR036770">
    <property type="entry name" value="Ankyrin_rpt-contain_sf"/>
</dbReference>
<accession>A0A2T7PN07</accession>
<protein>
    <submittedName>
        <fullName evidence="5">Uncharacterized protein</fullName>
    </submittedName>
</protein>
<dbReference type="PROSITE" id="PS50297">
    <property type="entry name" value="ANK_REP_REGION"/>
    <property type="match status" value="1"/>
</dbReference>
<reference evidence="5 6" key="1">
    <citation type="submission" date="2018-04" db="EMBL/GenBank/DDBJ databases">
        <title>The genome of golden apple snail Pomacea canaliculata provides insight into stress tolerance and invasive adaptation.</title>
        <authorList>
            <person name="Liu C."/>
            <person name="Liu B."/>
            <person name="Ren Y."/>
            <person name="Zhang Y."/>
            <person name="Wang H."/>
            <person name="Li S."/>
            <person name="Jiang F."/>
            <person name="Yin L."/>
            <person name="Zhang G."/>
            <person name="Qian W."/>
            <person name="Fan W."/>
        </authorList>
    </citation>
    <scope>NUCLEOTIDE SEQUENCE [LARGE SCALE GENOMIC DNA]</scope>
    <source>
        <strain evidence="5">SZHN2017</strain>
        <tissue evidence="5">Muscle</tissue>
    </source>
</reference>
<feature type="region of interest" description="Disordered" evidence="4">
    <location>
        <begin position="266"/>
        <end position="287"/>
    </location>
</feature>
<comment type="caution">
    <text evidence="5">The sequence shown here is derived from an EMBL/GenBank/DDBJ whole genome shotgun (WGS) entry which is preliminary data.</text>
</comment>
<dbReference type="Proteomes" id="UP000245119">
    <property type="component" value="Linkage Group LG3"/>
</dbReference>
<feature type="repeat" description="ANK" evidence="3">
    <location>
        <begin position="133"/>
        <end position="165"/>
    </location>
</feature>
<dbReference type="OrthoDB" id="5402602at2759"/>
<dbReference type="PROSITE" id="PS50088">
    <property type="entry name" value="ANK_REPEAT"/>
    <property type="match status" value="2"/>
</dbReference>
<dbReference type="SMART" id="SM00248">
    <property type="entry name" value="ANK"/>
    <property type="match status" value="4"/>
</dbReference>
<evidence type="ECO:0000256" key="3">
    <source>
        <dbReference type="PROSITE-ProRule" id="PRU00023"/>
    </source>
</evidence>
<dbReference type="PANTHER" id="PTHR24201">
    <property type="entry name" value="ANK_REP_REGION DOMAIN-CONTAINING PROTEIN"/>
    <property type="match status" value="1"/>
</dbReference>
<dbReference type="PANTHER" id="PTHR24201:SF17">
    <property type="entry name" value="ANKYRIN REPEAT DOMAIN-CONTAINING PROTEIN 10-LIKE ISOFORM X1"/>
    <property type="match status" value="1"/>
</dbReference>
<dbReference type="STRING" id="400727.A0A2T7PN07"/>
<proteinExistence type="predicted"/>
<dbReference type="SUPFAM" id="SSF48403">
    <property type="entry name" value="Ankyrin repeat"/>
    <property type="match status" value="1"/>
</dbReference>
<organism evidence="5 6">
    <name type="scientific">Pomacea canaliculata</name>
    <name type="common">Golden apple snail</name>
    <dbReference type="NCBI Taxonomy" id="400727"/>
    <lineage>
        <taxon>Eukaryota</taxon>
        <taxon>Metazoa</taxon>
        <taxon>Spiralia</taxon>
        <taxon>Lophotrochozoa</taxon>
        <taxon>Mollusca</taxon>
        <taxon>Gastropoda</taxon>
        <taxon>Caenogastropoda</taxon>
        <taxon>Architaenioglossa</taxon>
        <taxon>Ampullarioidea</taxon>
        <taxon>Ampullariidae</taxon>
        <taxon>Pomacea</taxon>
    </lineage>
</organism>
<feature type="repeat" description="ANK" evidence="3">
    <location>
        <begin position="66"/>
        <end position="98"/>
    </location>
</feature>
<name>A0A2T7PN07_POMCA</name>
<dbReference type="InterPro" id="IPR002110">
    <property type="entry name" value="Ankyrin_rpt"/>
</dbReference>
<dbReference type="InterPro" id="IPR050776">
    <property type="entry name" value="Ank_Repeat/CDKN_Inhibitor"/>
</dbReference>